<dbReference type="EMBL" id="CAACVI010000001">
    <property type="protein sequence ID" value="VEN72572.1"/>
    <property type="molecule type" value="Genomic_DNA"/>
</dbReference>
<dbReference type="GO" id="GO:0003723">
    <property type="term" value="F:RNA binding"/>
    <property type="evidence" value="ECO:0007669"/>
    <property type="project" value="InterPro"/>
</dbReference>
<dbReference type="InterPro" id="IPR001900">
    <property type="entry name" value="RNase_II/R"/>
</dbReference>
<dbReference type="InterPro" id="IPR056404">
    <property type="entry name" value="HTH_RNase_II"/>
</dbReference>
<dbReference type="InterPro" id="IPR050180">
    <property type="entry name" value="RNR_Ribonuclease"/>
</dbReference>
<dbReference type="GO" id="GO:0000175">
    <property type="term" value="F:3'-5'-RNA exonuclease activity"/>
    <property type="evidence" value="ECO:0007669"/>
    <property type="project" value="TreeGrafter"/>
</dbReference>
<dbReference type="GO" id="GO:0000932">
    <property type="term" value="C:P-body"/>
    <property type="evidence" value="ECO:0007669"/>
    <property type="project" value="TreeGrafter"/>
</dbReference>
<sequence>MKPGDTFEFIDKQKITCAAVLKAKDKRVKALTEGNREIKISMGRLSHIGGAVPDPLSGRDKTAAALKEIAAKRNALAETINIPELWEVLNEEGEWVDLKTMTGLCFPDHPSPDHESAVVRAFFSERRHFKFNAHRFLPYSKEEIRRRASEEEKAARREKFIDESARRLRDIQNGQTPADGLPERLAEALKSFCLFGKESDRAADVAAIMKKTGLKNETRVFDILVKTGVWDKNENLDTHRFGVSDSFPPETDALASRTAKAGAFSNAGRQDLTGLSVMTIDGDTTRDFDDALSLEKTGDHIRLGVHISDVGHFIQKGDAIDTEALSRGSSIYMPDQTISMLPKTLSENVCSLKKDLPRPAITIMATLNRSHEIIGHEIFPSVVAVRHQLTYDQADEGVRPETAQMWEIAKTFREKRLADGAVQINLPDLYVRLLPGDEIEIIREDRESPSRMLVSEIMIMANRLMAGFLKDHDLPAVFRSQPGPKERLYQGEDESLFKNWMQRKRLSRFSLSEKPSRHSGLGLDAYVTATSPIRKYYDLATQRQIRSVFGLEAPYSEKEIQTLIHMLEIPMSQVSTLQFKRKRYWLLKRLEKKTGEKLEALVLHKRRDKYQVLLPEYMMECAIPSYGGVSLKPQDMIRVTVQRASASNDTFSAYMS</sequence>
<dbReference type="Pfam" id="PF23161">
    <property type="entry name" value="HTH_RNase_II"/>
    <property type="match status" value="1"/>
</dbReference>
<reference evidence="2" key="1">
    <citation type="submission" date="2019-01" db="EMBL/GenBank/DDBJ databases">
        <authorList>
            <consortium name="Genoscope - CEA"/>
            <person name="William W."/>
        </authorList>
    </citation>
    <scope>NUCLEOTIDE SEQUENCE</scope>
    <source>
        <strain evidence="2">CR-1</strain>
    </source>
</reference>
<evidence type="ECO:0000313" key="2">
    <source>
        <dbReference type="EMBL" id="VEN72572.1"/>
    </source>
</evidence>
<protein>
    <submittedName>
        <fullName evidence="2">Exoribonuclease II</fullName>
    </submittedName>
</protein>
<organism evidence="2">
    <name type="scientific">uncultured Desulfobacteraceae bacterium</name>
    <dbReference type="NCBI Taxonomy" id="218296"/>
    <lineage>
        <taxon>Bacteria</taxon>
        <taxon>Pseudomonadati</taxon>
        <taxon>Thermodesulfobacteriota</taxon>
        <taxon>Desulfobacteria</taxon>
        <taxon>Desulfobacterales</taxon>
        <taxon>Desulfobacteraceae</taxon>
        <taxon>environmental samples</taxon>
    </lineage>
</organism>
<dbReference type="SMART" id="SM00955">
    <property type="entry name" value="RNB"/>
    <property type="match status" value="1"/>
</dbReference>
<evidence type="ECO:0000259" key="1">
    <source>
        <dbReference type="SMART" id="SM00955"/>
    </source>
</evidence>
<dbReference type="InterPro" id="IPR012340">
    <property type="entry name" value="NA-bd_OB-fold"/>
</dbReference>
<dbReference type="SUPFAM" id="SSF50249">
    <property type="entry name" value="Nucleic acid-binding proteins"/>
    <property type="match status" value="1"/>
</dbReference>
<feature type="domain" description="RNB" evidence="1">
    <location>
        <begin position="269"/>
        <end position="551"/>
    </location>
</feature>
<dbReference type="GO" id="GO:0006402">
    <property type="term" value="P:mRNA catabolic process"/>
    <property type="evidence" value="ECO:0007669"/>
    <property type="project" value="TreeGrafter"/>
</dbReference>
<dbReference type="AlphaFoldDB" id="A0A484HBK5"/>
<accession>A0A484HBK5</accession>
<dbReference type="PANTHER" id="PTHR23355">
    <property type="entry name" value="RIBONUCLEASE"/>
    <property type="match status" value="1"/>
</dbReference>
<proteinExistence type="predicted"/>
<dbReference type="PANTHER" id="PTHR23355:SF42">
    <property type="entry name" value="RIBONUCLEASE II, CHLOROPLASTIC_MITOCHONDRIAL"/>
    <property type="match status" value="1"/>
</dbReference>
<dbReference type="Pfam" id="PF00773">
    <property type="entry name" value="RNB"/>
    <property type="match status" value="1"/>
</dbReference>
<name>A0A484HBK5_9BACT</name>
<gene>
    <name evidence="2" type="ORF">EPICR_10071</name>
</gene>